<evidence type="ECO:0000313" key="4">
    <source>
        <dbReference type="EMBL" id="MFD2310344.1"/>
    </source>
</evidence>
<feature type="domain" description="Nudix hydrolase" evidence="3">
    <location>
        <begin position="1"/>
        <end position="161"/>
    </location>
</feature>
<comment type="cofactor">
    <cofactor evidence="1">
        <name>Mg(2+)</name>
        <dbReference type="ChEBI" id="CHEBI:18420"/>
    </cofactor>
</comment>
<sequence length="197" mass="22101">MQVYAVLYTEDGHFMLARKLSKGYFFYDPAKSQGAIVPDGQSLNGGDNYALPGGKRNKGESITGGAAREFYEETGVKISNQSVSVLEHQFSLQFGAGYFLASNDQIKTIHTKIQKTNLVAATNASVDIEHGSISQYSQIHQRYPDAPADNELEAVYIWSVFDKANWEEIEKWRGSPTLGWYYDILLYLRDQVLSRAV</sequence>
<protein>
    <submittedName>
        <fullName evidence="4">NUDIX hydrolase</fullName>
    </submittedName>
</protein>
<dbReference type="EMBL" id="JBHUJD010000008">
    <property type="protein sequence ID" value="MFD2310344.1"/>
    <property type="molecule type" value="Genomic_DNA"/>
</dbReference>
<dbReference type="PROSITE" id="PS00893">
    <property type="entry name" value="NUDIX_BOX"/>
    <property type="match status" value="1"/>
</dbReference>
<dbReference type="RefSeq" id="WP_265722547.1">
    <property type="nucleotide sequence ID" value="NZ_JAPIVK010000024.1"/>
</dbReference>
<proteinExistence type="predicted"/>
<dbReference type="GO" id="GO:0016787">
    <property type="term" value="F:hydrolase activity"/>
    <property type="evidence" value="ECO:0007669"/>
    <property type="project" value="UniProtKB-KW"/>
</dbReference>
<evidence type="ECO:0000256" key="2">
    <source>
        <dbReference type="ARBA" id="ARBA00022801"/>
    </source>
</evidence>
<dbReference type="Gene3D" id="3.90.79.10">
    <property type="entry name" value="Nucleoside Triphosphate Pyrophosphohydrolase"/>
    <property type="match status" value="1"/>
</dbReference>
<reference evidence="5" key="1">
    <citation type="journal article" date="2019" name="Int. J. Syst. Evol. Microbiol.">
        <title>The Global Catalogue of Microorganisms (GCM) 10K type strain sequencing project: providing services to taxonomists for standard genome sequencing and annotation.</title>
        <authorList>
            <consortium name="The Broad Institute Genomics Platform"/>
            <consortium name="The Broad Institute Genome Sequencing Center for Infectious Disease"/>
            <person name="Wu L."/>
            <person name="Ma J."/>
        </authorList>
    </citation>
    <scope>NUCLEOTIDE SEQUENCE [LARGE SCALE GENOMIC DNA]</scope>
    <source>
        <strain evidence="5">KCTC 12848</strain>
    </source>
</reference>
<accession>A0ABW5EAD0</accession>
<evidence type="ECO:0000313" key="5">
    <source>
        <dbReference type="Proteomes" id="UP001597425"/>
    </source>
</evidence>
<dbReference type="PROSITE" id="PS51462">
    <property type="entry name" value="NUDIX"/>
    <property type="match status" value="1"/>
</dbReference>
<name>A0ABW5EAD0_9GAMM</name>
<dbReference type="SUPFAM" id="SSF55811">
    <property type="entry name" value="Nudix"/>
    <property type="match status" value="1"/>
</dbReference>
<dbReference type="Proteomes" id="UP001597425">
    <property type="component" value="Unassembled WGS sequence"/>
</dbReference>
<keyword evidence="2 4" id="KW-0378">Hydrolase</keyword>
<evidence type="ECO:0000256" key="1">
    <source>
        <dbReference type="ARBA" id="ARBA00001946"/>
    </source>
</evidence>
<keyword evidence="5" id="KW-1185">Reference proteome</keyword>
<dbReference type="Pfam" id="PF00293">
    <property type="entry name" value="NUDIX"/>
    <property type="match status" value="1"/>
</dbReference>
<evidence type="ECO:0000259" key="3">
    <source>
        <dbReference type="PROSITE" id="PS51462"/>
    </source>
</evidence>
<dbReference type="InterPro" id="IPR020084">
    <property type="entry name" value="NUDIX_hydrolase_CS"/>
</dbReference>
<dbReference type="InterPro" id="IPR015797">
    <property type="entry name" value="NUDIX_hydrolase-like_dom_sf"/>
</dbReference>
<gene>
    <name evidence="4" type="ORF">ACFSKX_07905</name>
</gene>
<dbReference type="InterPro" id="IPR000086">
    <property type="entry name" value="NUDIX_hydrolase_dom"/>
</dbReference>
<organism evidence="4 5">
    <name type="scientific">Microbulbifer halophilus</name>
    <dbReference type="NCBI Taxonomy" id="453963"/>
    <lineage>
        <taxon>Bacteria</taxon>
        <taxon>Pseudomonadati</taxon>
        <taxon>Pseudomonadota</taxon>
        <taxon>Gammaproteobacteria</taxon>
        <taxon>Cellvibrionales</taxon>
        <taxon>Microbulbiferaceae</taxon>
        <taxon>Microbulbifer</taxon>
    </lineage>
</organism>
<comment type="caution">
    <text evidence="4">The sequence shown here is derived from an EMBL/GenBank/DDBJ whole genome shotgun (WGS) entry which is preliminary data.</text>
</comment>